<sequence length="142" mass="15626">MILIALSMTGCVQTGRIAVISSSGFYSAEAENASVTLRSSLRLDRFENNVRPAEAVSYICGEYEHFRTASRLLETDARNVYSATFPSISQRAVWQSNGQVDQGWPAELVKAKGICLRVEAAQMLSTTLATNEVVLPHENEVR</sequence>
<dbReference type="RefSeq" id="WP_207823054.1">
    <property type="nucleotide sequence ID" value="NZ_CP062006.1"/>
</dbReference>
<reference evidence="1 2" key="1">
    <citation type="submission" date="2020-09" db="EMBL/GenBank/DDBJ databases">
        <title>Brevundimonas sp. LVF1 isolated from an oligotrophic pond in Goettingen, Germany.</title>
        <authorList>
            <person name="Friedrich I."/>
            <person name="Klassen A."/>
            <person name="Neubauer H."/>
            <person name="Schneider D."/>
            <person name="Hertel R."/>
            <person name="Daniel R."/>
        </authorList>
    </citation>
    <scope>NUCLEOTIDE SEQUENCE [LARGE SCALE GENOMIC DNA]</scope>
    <source>
        <strain evidence="1 2">LVF1</strain>
    </source>
</reference>
<protein>
    <recommendedName>
        <fullName evidence="3">Lipoprotein</fullName>
    </recommendedName>
</protein>
<gene>
    <name evidence="1" type="ORF">IFE19_13305</name>
</gene>
<dbReference type="Proteomes" id="UP000663942">
    <property type="component" value="Chromosome"/>
</dbReference>
<name>A0ABX7SHG0_9CAUL</name>
<dbReference type="EMBL" id="CP062006">
    <property type="protein sequence ID" value="QTC87087.1"/>
    <property type="molecule type" value="Genomic_DNA"/>
</dbReference>
<evidence type="ECO:0008006" key="3">
    <source>
        <dbReference type="Google" id="ProtNLM"/>
    </source>
</evidence>
<evidence type="ECO:0000313" key="1">
    <source>
        <dbReference type="EMBL" id="QTC87087.1"/>
    </source>
</evidence>
<evidence type="ECO:0000313" key="2">
    <source>
        <dbReference type="Proteomes" id="UP000663942"/>
    </source>
</evidence>
<keyword evidence="2" id="KW-1185">Reference proteome</keyword>
<proteinExistence type="predicted"/>
<organism evidence="1 2">
    <name type="scientific">Brevundimonas pondensis</name>
    <dbReference type="NCBI Taxonomy" id="2774189"/>
    <lineage>
        <taxon>Bacteria</taxon>
        <taxon>Pseudomonadati</taxon>
        <taxon>Pseudomonadota</taxon>
        <taxon>Alphaproteobacteria</taxon>
        <taxon>Caulobacterales</taxon>
        <taxon>Caulobacteraceae</taxon>
        <taxon>Brevundimonas</taxon>
    </lineage>
</organism>
<accession>A0ABX7SHG0</accession>